<keyword evidence="2 4" id="KW-0040">ANK repeat</keyword>
<feature type="compositionally biased region" description="Low complexity" evidence="5">
    <location>
        <begin position="41"/>
        <end position="54"/>
    </location>
</feature>
<feature type="repeat" description="ANK" evidence="4">
    <location>
        <begin position="216"/>
        <end position="237"/>
    </location>
</feature>
<dbReference type="SUPFAM" id="SSF48403">
    <property type="entry name" value="Ankyrin repeat"/>
    <property type="match status" value="1"/>
</dbReference>
<reference evidence="6 7" key="1">
    <citation type="journal article" date="2014" name="Nat. Genet.">
        <title>Whole-genome sequence of a flatfish provides insights into ZW sex chromosome evolution and adaptation to a benthic lifestyle.</title>
        <authorList>
            <person name="Chen S."/>
            <person name="Zhang G."/>
            <person name="Shao C."/>
            <person name="Huang Q."/>
            <person name="Liu G."/>
            <person name="Zhang P."/>
            <person name="Song W."/>
            <person name="An N."/>
            <person name="Chalopin D."/>
            <person name="Volff J.N."/>
            <person name="Hong Y."/>
            <person name="Li Q."/>
            <person name="Sha Z."/>
            <person name="Zhou H."/>
            <person name="Xie M."/>
            <person name="Yu Q."/>
            <person name="Liu Y."/>
            <person name="Xiang H."/>
            <person name="Wang N."/>
            <person name="Wu K."/>
            <person name="Yang C."/>
            <person name="Zhou Q."/>
            <person name="Liao X."/>
            <person name="Yang L."/>
            <person name="Hu Q."/>
            <person name="Zhang J."/>
            <person name="Meng L."/>
            <person name="Jin L."/>
            <person name="Tian Y."/>
            <person name="Lian J."/>
            <person name="Yang J."/>
            <person name="Miao G."/>
            <person name="Liu S."/>
            <person name="Liang Z."/>
            <person name="Yan F."/>
            <person name="Li Y."/>
            <person name="Sun B."/>
            <person name="Zhang H."/>
            <person name="Zhang J."/>
            <person name="Zhu Y."/>
            <person name="Du M."/>
            <person name="Zhao Y."/>
            <person name="Schartl M."/>
            <person name="Tang Q."/>
            <person name="Wang J."/>
        </authorList>
    </citation>
    <scope>NUCLEOTIDE SEQUENCE</scope>
</reference>
<accession>A0A3P8UID2</accession>
<organism evidence="6 7">
    <name type="scientific">Cynoglossus semilaevis</name>
    <name type="common">Tongue sole</name>
    <dbReference type="NCBI Taxonomy" id="244447"/>
    <lineage>
        <taxon>Eukaryota</taxon>
        <taxon>Metazoa</taxon>
        <taxon>Chordata</taxon>
        <taxon>Craniata</taxon>
        <taxon>Vertebrata</taxon>
        <taxon>Euteleostomi</taxon>
        <taxon>Actinopterygii</taxon>
        <taxon>Neopterygii</taxon>
        <taxon>Teleostei</taxon>
        <taxon>Neoteleostei</taxon>
        <taxon>Acanthomorphata</taxon>
        <taxon>Carangaria</taxon>
        <taxon>Pleuronectiformes</taxon>
        <taxon>Pleuronectoidei</taxon>
        <taxon>Cynoglossidae</taxon>
        <taxon>Cynoglossinae</taxon>
        <taxon>Cynoglossus</taxon>
    </lineage>
</organism>
<dbReference type="STRING" id="244447.ENSCSEP00000002983"/>
<protein>
    <submittedName>
        <fullName evidence="6">Sosondowah ankyrin repeat domain family Cb</fullName>
    </submittedName>
</protein>
<dbReference type="InParanoid" id="A0A3P8UID2"/>
<keyword evidence="1" id="KW-0677">Repeat</keyword>
<evidence type="ECO:0000313" key="7">
    <source>
        <dbReference type="Proteomes" id="UP000265120"/>
    </source>
</evidence>
<dbReference type="Proteomes" id="UP000265120">
    <property type="component" value="Chromosome 1"/>
</dbReference>
<dbReference type="Gene3D" id="1.25.40.20">
    <property type="entry name" value="Ankyrin repeat-containing domain"/>
    <property type="match status" value="1"/>
</dbReference>
<feature type="compositionally biased region" description="Polar residues" evidence="5">
    <location>
        <begin position="26"/>
        <end position="40"/>
    </location>
</feature>
<dbReference type="PANTHER" id="PTHR14491">
    <property type="entry name" value="SOSONDOWAH, ISOFORM G"/>
    <property type="match status" value="1"/>
</dbReference>
<evidence type="ECO:0000313" key="6">
    <source>
        <dbReference type="Ensembl" id="ENSCSEP00000002983.1"/>
    </source>
</evidence>
<proteinExistence type="inferred from homology"/>
<comment type="similarity">
    <text evidence="3">Belongs to the SOWAH family.</text>
</comment>
<dbReference type="PANTHER" id="PTHR14491:SF4">
    <property type="entry name" value="ANKYRIN REPEAT DOMAIN-CONTAINING PROTEIN SOWAHC"/>
    <property type="match status" value="1"/>
</dbReference>
<sequence length="356" mass="40100">DLLPFPAYSETHKSVLSFWPQDENSEPGTSDGLSPTDTLELQQSPPSLRQRQSQHGPTQPGPDCAEDEERLETASLTGSDGSHTPIGSREHFLQVMMDSSPQVRRSLVHRRSFQLSSKGDSDSISQVSYNLDEDRTAITLEPLEHEWMMCASDGNWDSLQRLLREEPSFVTRKDFITGFTCLHWAAKYGNPDLMALIINFAKQHNVPVSVDVQSNAGYTPLHLAAMHNHMEVVKLLVGAYDADVEVRDFSGRKANHYITDSSSDIRDIIGTYEQTNSDRSGSCRDRGHWRFSKPLLPNVKNLRLLNPGNWDSASVDGRNGEKIRRRTSSLRLMNLGLQRLRSRTSQIIHNTELGFD</sequence>
<evidence type="ECO:0000256" key="3">
    <source>
        <dbReference type="ARBA" id="ARBA00038122"/>
    </source>
</evidence>
<name>A0A3P8UID2_CYNSE</name>
<reference evidence="6" key="3">
    <citation type="submission" date="2025-09" db="UniProtKB">
        <authorList>
            <consortium name="Ensembl"/>
        </authorList>
    </citation>
    <scope>IDENTIFICATION</scope>
</reference>
<dbReference type="Ensembl" id="ENSCSET00000003027.1">
    <property type="protein sequence ID" value="ENSCSEP00000002983.1"/>
    <property type="gene ID" value="ENSCSEG00000001961.1"/>
</dbReference>
<dbReference type="AlphaFoldDB" id="A0A3P8UID2"/>
<dbReference type="GeneTree" id="ENSGT00950000183003"/>
<dbReference type="Pfam" id="PF12796">
    <property type="entry name" value="Ank_2"/>
    <property type="match status" value="1"/>
</dbReference>
<dbReference type="InterPro" id="IPR002110">
    <property type="entry name" value="Ankyrin_rpt"/>
</dbReference>
<evidence type="ECO:0000256" key="4">
    <source>
        <dbReference type="PROSITE-ProRule" id="PRU00023"/>
    </source>
</evidence>
<feature type="region of interest" description="Disordered" evidence="5">
    <location>
        <begin position="18"/>
        <end position="87"/>
    </location>
</feature>
<evidence type="ECO:0000256" key="2">
    <source>
        <dbReference type="ARBA" id="ARBA00023043"/>
    </source>
</evidence>
<dbReference type="PROSITE" id="PS50297">
    <property type="entry name" value="ANK_REP_REGION"/>
    <property type="match status" value="1"/>
</dbReference>
<evidence type="ECO:0000256" key="5">
    <source>
        <dbReference type="SAM" id="MobiDB-lite"/>
    </source>
</evidence>
<dbReference type="SMART" id="SM00248">
    <property type="entry name" value="ANK"/>
    <property type="match status" value="2"/>
</dbReference>
<dbReference type="InterPro" id="IPR036770">
    <property type="entry name" value="Ankyrin_rpt-contain_sf"/>
</dbReference>
<reference evidence="6" key="2">
    <citation type="submission" date="2025-08" db="UniProtKB">
        <authorList>
            <consortium name="Ensembl"/>
        </authorList>
    </citation>
    <scope>IDENTIFICATION</scope>
</reference>
<dbReference type="PROSITE" id="PS50088">
    <property type="entry name" value="ANK_REPEAT"/>
    <property type="match status" value="1"/>
</dbReference>
<evidence type="ECO:0000256" key="1">
    <source>
        <dbReference type="ARBA" id="ARBA00022737"/>
    </source>
</evidence>
<keyword evidence="7" id="KW-1185">Reference proteome</keyword>